<dbReference type="EMBL" id="QFYR01000001">
    <property type="protein sequence ID" value="RAK57998.1"/>
    <property type="molecule type" value="Genomic_DNA"/>
</dbReference>
<organism evidence="5 6">
    <name type="scientific">Phenylobacterium deserti</name>
    <dbReference type="NCBI Taxonomy" id="1914756"/>
    <lineage>
        <taxon>Bacteria</taxon>
        <taxon>Pseudomonadati</taxon>
        <taxon>Pseudomonadota</taxon>
        <taxon>Alphaproteobacteria</taxon>
        <taxon>Caulobacterales</taxon>
        <taxon>Caulobacteraceae</taxon>
        <taxon>Phenylobacterium</taxon>
    </lineage>
</organism>
<dbReference type="SUPFAM" id="SSF54637">
    <property type="entry name" value="Thioesterase/thiol ester dehydrase-isomerase"/>
    <property type="match status" value="1"/>
</dbReference>
<proteinExistence type="inferred from homology"/>
<evidence type="ECO:0000259" key="4">
    <source>
        <dbReference type="PROSITE" id="PS51770"/>
    </source>
</evidence>
<reference evidence="6" key="1">
    <citation type="submission" date="2018-05" db="EMBL/GenBank/DDBJ databases">
        <authorList>
            <person name="Li X."/>
        </authorList>
    </citation>
    <scope>NUCLEOTIDE SEQUENCE [LARGE SCALE GENOMIC DNA]</scope>
    <source>
        <strain evidence="6">YIM 73061</strain>
    </source>
</reference>
<dbReference type="CDD" id="cd03443">
    <property type="entry name" value="PaaI_thioesterase"/>
    <property type="match status" value="1"/>
</dbReference>
<evidence type="ECO:0000256" key="2">
    <source>
        <dbReference type="ARBA" id="ARBA00022801"/>
    </source>
</evidence>
<sequence>MDGGAEQRQQGDALVTLTEGEWAGWSFWKGGDPFEDLTGPFYWRRDDDGGVRCAFRAEPRHMNGGGFMHGGCLMTFADSCLFEIARPALGERFGVTATFSSEFIGAVPLGSLVECTGEVTRGGRSLIFVRATVTADGEPAMTFSGVIKRTGPRNS</sequence>
<dbReference type="Proteomes" id="UP000249725">
    <property type="component" value="Unassembled WGS sequence"/>
</dbReference>
<dbReference type="Gene3D" id="3.10.129.10">
    <property type="entry name" value="Hotdog Thioesterase"/>
    <property type="match status" value="1"/>
</dbReference>
<dbReference type="InterPro" id="IPR029069">
    <property type="entry name" value="HotDog_dom_sf"/>
</dbReference>
<dbReference type="PROSITE" id="PS51770">
    <property type="entry name" value="HOTDOG_ACOT"/>
    <property type="match status" value="1"/>
</dbReference>
<dbReference type="PANTHER" id="PTHR21660">
    <property type="entry name" value="THIOESTERASE SUPERFAMILY MEMBER-RELATED"/>
    <property type="match status" value="1"/>
</dbReference>
<evidence type="ECO:0000313" key="5">
    <source>
        <dbReference type="EMBL" id="RAK57998.1"/>
    </source>
</evidence>
<protein>
    <submittedName>
        <fullName evidence="5">PaaI family thioesterase</fullName>
    </submittedName>
</protein>
<dbReference type="PANTHER" id="PTHR21660:SF1">
    <property type="entry name" value="ACYL-COENZYME A THIOESTERASE 13"/>
    <property type="match status" value="1"/>
</dbReference>
<keyword evidence="6" id="KW-1185">Reference proteome</keyword>
<dbReference type="InterPro" id="IPR033120">
    <property type="entry name" value="HOTDOG_ACOT"/>
</dbReference>
<evidence type="ECO:0000313" key="6">
    <source>
        <dbReference type="Proteomes" id="UP000249725"/>
    </source>
</evidence>
<comment type="similarity">
    <text evidence="1">Belongs to the thioesterase PaaI family.</text>
</comment>
<evidence type="ECO:0000256" key="3">
    <source>
        <dbReference type="PROSITE-ProRule" id="PRU01106"/>
    </source>
</evidence>
<feature type="domain" description="HotDog ACOT-type" evidence="4">
    <location>
        <begin position="47"/>
        <end position="155"/>
    </location>
</feature>
<dbReference type="InterPro" id="IPR039298">
    <property type="entry name" value="ACOT13"/>
</dbReference>
<evidence type="ECO:0000256" key="1">
    <source>
        <dbReference type="ARBA" id="ARBA00008324"/>
    </source>
</evidence>
<accession>A0A328AYV4</accession>
<dbReference type="RefSeq" id="WP_111514448.1">
    <property type="nucleotide sequence ID" value="NZ_QFYR01000001.1"/>
</dbReference>
<name>A0A328AYV4_9CAUL</name>
<dbReference type="OrthoDB" id="5741080at2"/>
<dbReference type="GO" id="GO:0047617">
    <property type="term" value="F:fatty acyl-CoA hydrolase activity"/>
    <property type="evidence" value="ECO:0007669"/>
    <property type="project" value="InterPro"/>
</dbReference>
<comment type="caution">
    <text evidence="5">The sequence shown here is derived from an EMBL/GenBank/DDBJ whole genome shotgun (WGS) entry which is preliminary data.</text>
</comment>
<dbReference type="Pfam" id="PF03061">
    <property type="entry name" value="4HBT"/>
    <property type="match status" value="1"/>
</dbReference>
<dbReference type="AlphaFoldDB" id="A0A328AYV4"/>
<keyword evidence="2 3" id="KW-0378">Hydrolase</keyword>
<gene>
    <name evidence="5" type="ORF">DJ018_08845</name>
</gene>
<dbReference type="InterPro" id="IPR006683">
    <property type="entry name" value="Thioestr_dom"/>
</dbReference>